<reference evidence="1 2" key="1">
    <citation type="journal article" date="2021" name="Hortic Res">
        <title>Chromosome-scale assembly of the Dendrobium chrysotoxum genome enhances the understanding of orchid evolution.</title>
        <authorList>
            <person name="Zhang Y."/>
            <person name="Zhang G.Q."/>
            <person name="Zhang D."/>
            <person name="Liu X.D."/>
            <person name="Xu X.Y."/>
            <person name="Sun W.H."/>
            <person name="Yu X."/>
            <person name="Zhu X."/>
            <person name="Wang Z.W."/>
            <person name="Zhao X."/>
            <person name="Zhong W.Y."/>
            <person name="Chen H."/>
            <person name="Yin W.L."/>
            <person name="Huang T."/>
            <person name="Niu S.C."/>
            <person name="Liu Z.J."/>
        </authorList>
    </citation>
    <scope>NUCLEOTIDE SEQUENCE [LARGE SCALE GENOMIC DNA]</scope>
    <source>
        <strain evidence="1">Lindl</strain>
    </source>
</reference>
<evidence type="ECO:0000313" key="1">
    <source>
        <dbReference type="EMBL" id="KAH0453837.1"/>
    </source>
</evidence>
<dbReference type="AlphaFoldDB" id="A0AAV7GCI9"/>
<proteinExistence type="predicted"/>
<comment type="caution">
    <text evidence="1">The sequence shown here is derived from an EMBL/GenBank/DDBJ whole genome shotgun (WGS) entry which is preliminary data.</text>
</comment>
<protein>
    <submittedName>
        <fullName evidence="1">Uncharacterized protein</fullName>
    </submittedName>
</protein>
<evidence type="ECO:0000313" key="2">
    <source>
        <dbReference type="Proteomes" id="UP000775213"/>
    </source>
</evidence>
<organism evidence="1 2">
    <name type="scientific">Dendrobium chrysotoxum</name>
    <name type="common">Orchid</name>
    <dbReference type="NCBI Taxonomy" id="161865"/>
    <lineage>
        <taxon>Eukaryota</taxon>
        <taxon>Viridiplantae</taxon>
        <taxon>Streptophyta</taxon>
        <taxon>Embryophyta</taxon>
        <taxon>Tracheophyta</taxon>
        <taxon>Spermatophyta</taxon>
        <taxon>Magnoliopsida</taxon>
        <taxon>Liliopsida</taxon>
        <taxon>Asparagales</taxon>
        <taxon>Orchidaceae</taxon>
        <taxon>Epidendroideae</taxon>
        <taxon>Malaxideae</taxon>
        <taxon>Dendrobiinae</taxon>
        <taxon>Dendrobium</taxon>
    </lineage>
</organism>
<sequence length="75" mass="8465">MTALDARLQSRISEDELDILLMAYSDGLIRAITFKTILLRAPLGMLCPGLHPSRSFPILKSLLARAYRLYGFLKK</sequence>
<dbReference type="EMBL" id="JAGFBR010000016">
    <property type="protein sequence ID" value="KAH0453837.1"/>
    <property type="molecule type" value="Genomic_DNA"/>
</dbReference>
<keyword evidence="2" id="KW-1185">Reference proteome</keyword>
<gene>
    <name evidence="1" type="ORF">IEQ34_018161</name>
</gene>
<dbReference type="Proteomes" id="UP000775213">
    <property type="component" value="Unassembled WGS sequence"/>
</dbReference>
<name>A0AAV7GCI9_DENCH</name>
<accession>A0AAV7GCI9</accession>